<feature type="transmembrane region" description="Helical" evidence="1">
    <location>
        <begin position="209"/>
        <end position="230"/>
    </location>
</feature>
<evidence type="ECO:0000259" key="2">
    <source>
        <dbReference type="Pfam" id="PF13386"/>
    </source>
</evidence>
<gene>
    <name evidence="3" type="ORF">HQN79_01365</name>
</gene>
<feature type="transmembrane region" description="Helical" evidence="1">
    <location>
        <begin position="91"/>
        <end position="114"/>
    </location>
</feature>
<feature type="transmembrane region" description="Helical" evidence="1">
    <location>
        <begin position="176"/>
        <end position="197"/>
    </location>
</feature>
<evidence type="ECO:0000313" key="4">
    <source>
        <dbReference type="Proteomes" id="UP000504724"/>
    </source>
</evidence>
<dbReference type="Pfam" id="PF13386">
    <property type="entry name" value="DsbD_2"/>
    <property type="match status" value="1"/>
</dbReference>
<keyword evidence="4" id="KW-1185">Reference proteome</keyword>
<dbReference type="PANTHER" id="PTHR42208">
    <property type="entry name" value="HEAVY METAL TRANSPORTER-RELATED"/>
    <property type="match status" value="1"/>
</dbReference>
<feature type="transmembrane region" description="Helical" evidence="1">
    <location>
        <begin position="59"/>
        <end position="85"/>
    </location>
</feature>
<feature type="domain" description="Urease accessory protein UreH-like transmembrane" evidence="2">
    <location>
        <begin position="10"/>
        <end position="220"/>
    </location>
</feature>
<sequence>MMVEGIYISALLTGLFGGVHCLGMCGGVVGALTFSLEVKNQASWWRMLPFQLAYNGGRILSYLLIGALFGSLGMLLNSLATLLPFQQLLQVFAGLFMIALGLYLAGWWQGIVVVERIGQGLWQKLAPYAQRMRTVKNIRQAGLYGLVWGWLPCGLVYSMLILALSSGGAFEGAMVMLAFGLGTLPNLLLIGAFAFYFTRLARKTWVKAIAGLSVVVMGLWQIYLAMVVSVN</sequence>
<feature type="transmembrane region" description="Helical" evidence="1">
    <location>
        <begin position="6"/>
        <end position="38"/>
    </location>
</feature>
<protein>
    <submittedName>
        <fullName evidence="3">Sulfite exporter TauE/SafE family protein</fullName>
    </submittedName>
</protein>
<dbReference type="AlphaFoldDB" id="A0A7D4SHH7"/>
<evidence type="ECO:0000313" key="3">
    <source>
        <dbReference type="EMBL" id="QKI88320.1"/>
    </source>
</evidence>
<keyword evidence="1" id="KW-0472">Membrane</keyword>
<proteinExistence type="predicted"/>
<keyword evidence="1" id="KW-0812">Transmembrane</keyword>
<dbReference type="InterPro" id="IPR039447">
    <property type="entry name" value="UreH-like_TM_dom"/>
</dbReference>
<dbReference type="Proteomes" id="UP000504724">
    <property type="component" value="Chromosome"/>
</dbReference>
<name>A0A7D4SHH7_9GAMM</name>
<dbReference type="EMBL" id="CP054020">
    <property type="protein sequence ID" value="QKI88320.1"/>
    <property type="molecule type" value="Genomic_DNA"/>
</dbReference>
<accession>A0A7D4SHH7</accession>
<dbReference type="KEGG" id="txa:HQN79_01365"/>
<evidence type="ECO:0000256" key="1">
    <source>
        <dbReference type="SAM" id="Phobius"/>
    </source>
</evidence>
<dbReference type="PANTHER" id="PTHR42208:SF1">
    <property type="entry name" value="HEAVY METAL TRANSPORTER"/>
    <property type="match status" value="1"/>
</dbReference>
<reference evidence="3 4" key="1">
    <citation type="submission" date="2020-05" db="EMBL/GenBank/DDBJ databases">
        <title>Thiomicrorhabdus sediminis sp.nov. and Thiomicrorhabdus xiamenensis sp.nov., novel sulfur-oxidizing bacteria isolated from coastal sediment.</title>
        <authorList>
            <person name="Liu X."/>
        </authorList>
    </citation>
    <scope>NUCLEOTIDE SEQUENCE [LARGE SCALE GENOMIC DNA]</scope>
    <source>
        <strain evidence="3 4">G2</strain>
    </source>
</reference>
<keyword evidence="1" id="KW-1133">Transmembrane helix</keyword>
<organism evidence="3 4">
    <name type="scientific">Thiomicrorhabdus xiamenensis</name>
    <dbReference type="NCBI Taxonomy" id="2739063"/>
    <lineage>
        <taxon>Bacteria</taxon>
        <taxon>Pseudomonadati</taxon>
        <taxon>Pseudomonadota</taxon>
        <taxon>Gammaproteobacteria</taxon>
        <taxon>Thiotrichales</taxon>
        <taxon>Piscirickettsiaceae</taxon>
        <taxon>Thiomicrorhabdus</taxon>
    </lineage>
</organism>
<feature type="transmembrane region" description="Helical" evidence="1">
    <location>
        <begin position="141"/>
        <end position="164"/>
    </location>
</feature>